<dbReference type="Proteomes" id="UP000000844">
    <property type="component" value="Chromosome"/>
</dbReference>
<dbReference type="Pfam" id="PF03551">
    <property type="entry name" value="PadR"/>
    <property type="match status" value="1"/>
</dbReference>
<dbReference type="EMBL" id="CP001778">
    <property type="protein sequence ID" value="ADD43231.1"/>
    <property type="molecule type" value="Genomic_DNA"/>
</dbReference>
<dbReference type="HOGENOM" id="CLU_063440_10_0_11"/>
<reference evidence="2 3" key="1">
    <citation type="journal article" date="2009" name="Stand. Genomic Sci.">
        <title>Complete genome sequence of Stackebrandtia nassauensis type strain (LLR-40K-21).</title>
        <authorList>
            <person name="Munk C."/>
            <person name="Lapidus A."/>
            <person name="Copeland A."/>
            <person name="Jando M."/>
            <person name="Mayilraj S."/>
            <person name="Glavina Del Rio T."/>
            <person name="Nolan M."/>
            <person name="Chen F."/>
            <person name="Lucas S."/>
            <person name="Tice H."/>
            <person name="Cheng J.F."/>
            <person name="Han C."/>
            <person name="Detter J.C."/>
            <person name="Bruce D."/>
            <person name="Goodwin L."/>
            <person name="Chain P."/>
            <person name="Pitluck S."/>
            <person name="Goker M."/>
            <person name="Ovchinikova G."/>
            <person name="Pati A."/>
            <person name="Ivanova N."/>
            <person name="Mavromatis K."/>
            <person name="Chen A."/>
            <person name="Palaniappan K."/>
            <person name="Land M."/>
            <person name="Hauser L."/>
            <person name="Chang Y.J."/>
            <person name="Jeffries C.D."/>
            <person name="Bristow J."/>
            <person name="Eisen J.A."/>
            <person name="Markowitz V."/>
            <person name="Hugenholtz P."/>
            <person name="Kyrpides N.C."/>
            <person name="Klenk H.P."/>
        </authorList>
    </citation>
    <scope>NUCLEOTIDE SEQUENCE [LARGE SCALE GENOMIC DNA]</scope>
    <source>
        <strain evidence="3">DSM 44728 / CIP 108903 / NRRL B-16338 / NBRC 102104 / LLR-40K-21</strain>
    </source>
</reference>
<evidence type="ECO:0000313" key="3">
    <source>
        <dbReference type="Proteomes" id="UP000000844"/>
    </source>
</evidence>
<organism evidence="2 3">
    <name type="scientific">Stackebrandtia nassauensis (strain DSM 44728 / CIP 108903 / NRRL B-16338 / NBRC 102104 / LLR-40K-21)</name>
    <dbReference type="NCBI Taxonomy" id="446470"/>
    <lineage>
        <taxon>Bacteria</taxon>
        <taxon>Bacillati</taxon>
        <taxon>Actinomycetota</taxon>
        <taxon>Actinomycetes</taxon>
        <taxon>Glycomycetales</taxon>
        <taxon>Glycomycetaceae</taxon>
        <taxon>Stackebrandtia</taxon>
    </lineage>
</organism>
<proteinExistence type="predicted"/>
<dbReference type="eggNOG" id="COG1695">
    <property type="taxonomic scope" value="Bacteria"/>
</dbReference>
<dbReference type="PANTHER" id="PTHR33169">
    <property type="entry name" value="PADR-FAMILY TRANSCRIPTIONAL REGULATOR"/>
    <property type="match status" value="1"/>
</dbReference>
<accession>D3PWK9</accession>
<dbReference type="OrthoDB" id="122286at2"/>
<evidence type="ECO:0000313" key="2">
    <source>
        <dbReference type="EMBL" id="ADD43231.1"/>
    </source>
</evidence>
<dbReference type="InterPro" id="IPR036390">
    <property type="entry name" value="WH_DNA-bd_sf"/>
</dbReference>
<dbReference type="STRING" id="446470.Snas_3569"/>
<keyword evidence="3" id="KW-1185">Reference proteome</keyword>
<protein>
    <submittedName>
        <fullName evidence="2">Transcriptional regulator, PadR-like family</fullName>
    </submittedName>
</protein>
<sequence>MVERLKLTTTVVRVLTCFIEDVDADRYGMDLMRDSDLASGTLYPILNRLEEAGWLTASWEKVEAGATARPARRYYRLTPDGAKAARTELAAVHERLSKALGPLGKPRTT</sequence>
<evidence type="ECO:0000259" key="1">
    <source>
        <dbReference type="Pfam" id="PF03551"/>
    </source>
</evidence>
<name>D3PWK9_STANL</name>
<dbReference type="AlphaFoldDB" id="D3PWK9"/>
<dbReference type="InterPro" id="IPR005149">
    <property type="entry name" value="Tscrpt_reg_PadR_N"/>
</dbReference>
<dbReference type="InterPro" id="IPR036388">
    <property type="entry name" value="WH-like_DNA-bd_sf"/>
</dbReference>
<dbReference type="RefSeq" id="WP_013018802.1">
    <property type="nucleotide sequence ID" value="NC_013947.1"/>
</dbReference>
<gene>
    <name evidence="2" type="ordered locus">Snas_3569</name>
</gene>
<dbReference type="Gene3D" id="1.10.10.10">
    <property type="entry name" value="Winged helix-like DNA-binding domain superfamily/Winged helix DNA-binding domain"/>
    <property type="match status" value="1"/>
</dbReference>
<dbReference type="PANTHER" id="PTHR33169:SF14">
    <property type="entry name" value="TRANSCRIPTIONAL REGULATOR RV3488"/>
    <property type="match status" value="1"/>
</dbReference>
<feature type="domain" description="Transcription regulator PadR N-terminal" evidence="1">
    <location>
        <begin position="36"/>
        <end position="85"/>
    </location>
</feature>
<dbReference type="KEGG" id="sna:Snas_3569"/>
<dbReference type="InterPro" id="IPR052509">
    <property type="entry name" value="Metal_resp_DNA-bind_regulator"/>
</dbReference>
<dbReference type="SUPFAM" id="SSF46785">
    <property type="entry name" value="Winged helix' DNA-binding domain"/>
    <property type="match status" value="1"/>
</dbReference>